<evidence type="ECO:0000256" key="6">
    <source>
        <dbReference type="ARBA" id="ARBA00022741"/>
    </source>
</evidence>
<evidence type="ECO:0000313" key="19">
    <source>
        <dbReference type="Proteomes" id="UP001364224"/>
    </source>
</evidence>
<evidence type="ECO:0000256" key="8">
    <source>
        <dbReference type="ARBA" id="ARBA00022842"/>
    </source>
</evidence>
<keyword evidence="9" id="KW-0442">Lipid degradation</keyword>
<evidence type="ECO:0000256" key="2">
    <source>
        <dbReference type="ARBA" id="ARBA00005060"/>
    </source>
</evidence>
<keyword evidence="10" id="KW-0443">Lipid metabolism</keyword>
<dbReference type="SUPFAM" id="SSF56059">
    <property type="entry name" value="Glutathione synthetase ATP-binding domain-like"/>
    <property type="match status" value="1"/>
</dbReference>
<dbReference type="CDD" id="cd06850">
    <property type="entry name" value="biotinyl_domain"/>
    <property type="match status" value="1"/>
</dbReference>
<dbReference type="SUPFAM" id="SSF51246">
    <property type="entry name" value="Rudiment single hybrid motif"/>
    <property type="match status" value="1"/>
</dbReference>
<evidence type="ECO:0000256" key="1">
    <source>
        <dbReference type="ARBA" id="ARBA00001953"/>
    </source>
</evidence>
<keyword evidence="8" id="KW-0460">Magnesium</keyword>
<dbReference type="InterPro" id="IPR016185">
    <property type="entry name" value="PreATP-grasp_dom_sf"/>
</dbReference>
<dbReference type="PROSITE" id="PS00866">
    <property type="entry name" value="CPSASE_1"/>
    <property type="match status" value="1"/>
</dbReference>
<gene>
    <name evidence="18" type="ORF">V1286_002369</name>
</gene>
<dbReference type="EC" id="6.4.1.3" evidence="3"/>
<evidence type="ECO:0000259" key="16">
    <source>
        <dbReference type="PROSITE" id="PS50975"/>
    </source>
</evidence>
<evidence type="ECO:0000313" key="18">
    <source>
        <dbReference type="EMBL" id="MEH2554840.1"/>
    </source>
</evidence>
<keyword evidence="6 14" id="KW-0547">Nucleotide-binding</keyword>
<dbReference type="Gene3D" id="3.30.700.30">
    <property type="match status" value="1"/>
</dbReference>
<dbReference type="PANTHER" id="PTHR18866">
    <property type="entry name" value="CARBOXYLASE:PYRUVATE/ACETYL-COA/PROPIONYL-COA CARBOXYLASE"/>
    <property type="match status" value="1"/>
</dbReference>
<dbReference type="InterPro" id="IPR011761">
    <property type="entry name" value="ATP-grasp"/>
</dbReference>
<proteinExistence type="predicted"/>
<keyword evidence="11" id="KW-0464">Manganese</keyword>
<keyword evidence="7 14" id="KW-0067">ATP-binding</keyword>
<dbReference type="InterPro" id="IPR001882">
    <property type="entry name" value="Biotin_BS"/>
</dbReference>
<evidence type="ECO:0000256" key="10">
    <source>
        <dbReference type="ARBA" id="ARBA00023098"/>
    </source>
</evidence>
<dbReference type="Pfam" id="PF02785">
    <property type="entry name" value="Biotin_carb_C"/>
    <property type="match status" value="1"/>
</dbReference>
<feature type="domain" description="ATP-grasp" evidence="16">
    <location>
        <begin position="177"/>
        <end position="374"/>
    </location>
</feature>
<dbReference type="SUPFAM" id="SSF51230">
    <property type="entry name" value="Single hybrid motif"/>
    <property type="match status" value="1"/>
</dbReference>
<feature type="domain" description="Lipoyl-binding" evidence="15">
    <location>
        <begin position="652"/>
        <end position="728"/>
    </location>
</feature>
<evidence type="ECO:0000256" key="5">
    <source>
        <dbReference type="ARBA" id="ARBA00022723"/>
    </source>
</evidence>
<evidence type="ECO:0000256" key="12">
    <source>
        <dbReference type="ARBA" id="ARBA00023267"/>
    </source>
</evidence>
<dbReference type="SUPFAM" id="SSF52440">
    <property type="entry name" value="PreATP-grasp domain"/>
    <property type="match status" value="1"/>
</dbReference>
<dbReference type="InterPro" id="IPR011764">
    <property type="entry name" value="Biotin_carboxylation_dom"/>
</dbReference>
<evidence type="ECO:0000259" key="17">
    <source>
        <dbReference type="PROSITE" id="PS50979"/>
    </source>
</evidence>
<evidence type="ECO:0000256" key="13">
    <source>
        <dbReference type="ARBA" id="ARBA00049495"/>
    </source>
</evidence>
<comment type="catalytic activity">
    <reaction evidence="13">
        <text>propanoyl-CoA + hydrogencarbonate + ATP = (S)-methylmalonyl-CoA + ADP + phosphate + H(+)</text>
        <dbReference type="Rhea" id="RHEA:23720"/>
        <dbReference type="ChEBI" id="CHEBI:15378"/>
        <dbReference type="ChEBI" id="CHEBI:17544"/>
        <dbReference type="ChEBI" id="CHEBI:30616"/>
        <dbReference type="ChEBI" id="CHEBI:43474"/>
        <dbReference type="ChEBI" id="CHEBI:57327"/>
        <dbReference type="ChEBI" id="CHEBI:57392"/>
        <dbReference type="ChEBI" id="CHEBI:456216"/>
        <dbReference type="EC" id="6.4.1.3"/>
    </reaction>
    <physiologicalReaction direction="left-to-right" evidence="13">
        <dbReference type="Rhea" id="RHEA:23721"/>
    </physiologicalReaction>
</comment>
<dbReference type="Pfam" id="PF00364">
    <property type="entry name" value="Biotin_lipoyl"/>
    <property type="match status" value="1"/>
</dbReference>
<protein>
    <recommendedName>
        <fullName evidence="3">propionyl-CoA carboxylase</fullName>
        <ecNumber evidence="3">6.4.1.3</ecNumber>
    </recommendedName>
</protein>
<dbReference type="NCBIfam" id="NF006367">
    <property type="entry name" value="PRK08591.1"/>
    <property type="match status" value="1"/>
</dbReference>
<dbReference type="Gene3D" id="2.40.50.100">
    <property type="match status" value="1"/>
</dbReference>
<dbReference type="InterPro" id="IPR005481">
    <property type="entry name" value="BC-like_N"/>
</dbReference>
<keyword evidence="19" id="KW-1185">Reference proteome</keyword>
<dbReference type="InterPro" id="IPR011053">
    <property type="entry name" value="Single_hybrid_motif"/>
</dbReference>
<reference evidence="18 19" key="1">
    <citation type="submission" date="2024-02" db="EMBL/GenBank/DDBJ databases">
        <title>Adaptive strategies in a cosmopolitan and abundant soil bacterium.</title>
        <authorList>
            <person name="Carini P."/>
        </authorList>
    </citation>
    <scope>NUCLEOTIDE SEQUENCE [LARGE SCALE GENOMIC DNA]</scope>
    <source>
        <strain evidence="18 19">AZCC 1608</strain>
    </source>
</reference>
<comment type="caution">
    <text evidence="18">The sequence shown here is derived from an EMBL/GenBank/DDBJ whole genome shotgun (WGS) entry which is preliminary data.</text>
</comment>
<dbReference type="SMART" id="SM00878">
    <property type="entry name" value="Biotin_carb_C"/>
    <property type="match status" value="1"/>
</dbReference>
<comment type="cofactor">
    <cofactor evidence="1">
        <name>biotin</name>
        <dbReference type="ChEBI" id="CHEBI:57586"/>
    </cofactor>
</comment>
<evidence type="ECO:0000256" key="9">
    <source>
        <dbReference type="ARBA" id="ARBA00022963"/>
    </source>
</evidence>
<dbReference type="Proteomes" id="UP001364224">
    <property type="component" value="Unassembled WGS sequence"/>
</dbReference>
<dbReference type="InterPro" id="IPR011054">
    <property type="entry name" value="Rudment_hybrid_motif"/>
</dbReference>
<dbReference type="Gene3D" id="3.30.470.20">
    <property type="entry name" value="ATP-grasp fold, B domain"/>
    <property type="match status" value="1"/>
</dbReference>
<dbReference type="PROSITE" id="PS50979">
    <property type="entry name" value="BC"/>
    <property type="match status" value="1"/>
</dbReference>
<dbReference type="GO" id="GO:0004658">
    <property type="term" value="F:propionyl-CoA carboxylase activity"/>
    <property type="evidence" value="ECO:0007669"/>
    <property type="project" value="UniProtKB-EC"/>
</dbReference>
<feature type="domain" description="Biotin carboxylation" evidence="17">
    <location>
        <begin position="58"/>
        <end position="508"/>
    </location>
</feature>
<dbReference type="PROSITE" id="PS50968">
    <property type="entry name" value="BIOTINYL_LIPOYL"/>
    <property type="match status" value="1"/>
</dbReference>
<keyword evidence="5" id="KW-0479">Metal-binding</keyword>
<dbReference type="Pfam" id="PF18140">
    <property type="entry name" value="PCC_BT"/>
    <property type="match status" value="1"/>
</dbReference>
<dbReference type="Pfam" id="PF02786">
    <property type="entry name" value="CPSase_L_D2"/>
    <property type="match status" value="1"/>
</dbReference>
<comment type="pathway">
    <text evidence="2">Metabolic intermediate metabolism; propanoyl-CoA degradation; succinyl-CoA from propanoyl-CoA: step 1/3.</text>
</comment>
<evidence type="ECO:0000256" key="4">
    <source>
        <dbReference type="ARBA" id="ARBA00022598"/>
    </source>
</evidence>
<evidence type="ECO:0000256" key="3">
    <source>
        <dbReference type="ARBA" id="ARBA00013050"/>
    </source>
</evidence>
<dbReference type="EMBL" id="JAZHRV010000001">
    <property type="protein sequence ID" value="MEH2554840.1"/>
    <property type="molecule type" value="Genomic_DNA"/>
</dbReference>
<accession>A0ABU8B8P3</accession>
<dbReference type="PROSITE" id="PS00188">
    <property type="entry name" value="BIOTIN"/>
    <property type="match status" value="1"/>
</dbReference>
<dbReference type="InterPro" id="IPR041265">
    <property type="entry name" value="PCC_BT"/>
</dbReference>
<dbReference type="PROSITE" id="PS00867">
    <property type="entry name" value="CPSASE_2"/>
    <property type="match status" value="1"/>
</dbReference>
<dbReference type="InterPro" id="IPR000089">
    <property type="entry name" value="Biotin_lipoyl"/>
</dbReference>
<dbReference type="InterPro" id="IPR005482">
    <property type="entry name" value="Biotin_COase_C"/>
</dbReference>
<evidence type="ECO:0000256" key="7">
    <source>
        <dbReference type="ARBA" id="ARBA00022840"/>
    </source>
</evidence>
<dbReference type="Pfam" id="PF00289">
    <property type="entry name" value="Biotin_carb_N"/>
    <property type="match status" value="1"/>
</dbReference>
<organism evidence="18 19">
    <name type="scientific">Bradyrhizobium algeriense</name>
    <dbReference type="NCBI Taxonomy" id="634784"/>
    <lineage>
        <taxon>Bacteria</taxon>
        <taxon>Pseudomonadati</taxon>
        <taxon>Pseudomonadota</taxon>
        <taxon>Alphaproteobacteria</taxon>
        <taxon>Hyphomicrobiales</taxon>
        <taxon>Nitrobacteraceae</taxon>
        <taxon>Bradyrhizobium</taxon>
    </lineage>
</organism>
<evidence type="ECO:0000256" key="11">
    <source>
        <dbReference type="ARBA" id="ARBA00023211"/>
    </source>
</evidence>
<keyword evidence="4 18" id="KW-0436">Ligase</keyword>
<evidence type="ECO:0000259" key="15">
    <source>
        <dbReference type="PROSITE" id="PS50968"/>
    </source>
</evidence>
<dbReference type="PROSITE" id="PS50975">
    <property type="entry name" value="ATP_GRASP"/>
    <property type="match status" value="1"/>
</dbReference>
<sequence>MREAGSALIRGELPPAGIRSRYETVASIDICCTRGVLPAFPHVIAGEDPAQSSSKKNMFKRILIANRGEIACRVIKTARRMGIETVAVYSEADRDALHVEMADDAVLIGPPAAAESYLLIDRIVDACRKTSAEAAHPGYGFLSEREAFPRALAKAGIVFIGPNPGAIAAMGDKIESKKAAAKAKVSTVPGHLGVIEDEKHAVKIADEIGYPVMIKASAGGGGKGMRIAHSKKEVAEGFNLAKAEAKSSFGDDRVFIEKFIVDPRHIEIQVLGDKHGNVIYLGERECSIQRRNQKVIEEAPSPLLDETTRRRMGEQAVSLAKAVNYDSAGTVEFVAGQDKSFYFLEMNTRLQVEHPVTELVTGIDLVEQMIRVAAGEKLSIAQKDVTLTGWAVESRVYAEDPFRNFLPSIGRLVKYRPPAEASQDGVTIRNDTGVQEGGEISIHYDPMIAKLVTHAPSRAAAIEAQSTALDAFYVDGIRHNIPFLSALMNHPRWREGKLSTGFIAEEFPKGFSAHPPEGEVARRLAAVGAAIDHVLGERKRQISGQLTGRLVQRERRRAVWLDRDEIALDVAREAEGIAVRFIGADGLPGNPHNLLSTWTPGEPVWHGTIDGHVVAMQARAIPNGIRLAHQGFDVAVNVFTESEAAAARLMPVNSAADTGKKLLCPMPGLVVSIAVAEGQEVKSGETLAVVEAMKMQNVLRAERDGTVKKIHAAAGATLAVDALILEFA</sequence>
<name>A0ABU8B8P3_9BRAD</name>
<keyword evidence="12" id="KW-0092">Biotin</keyword>
<dbReference type="InterPro" id="IPR005479">
    <property type="entry name" value="CPAse_ATP-bd"/>
</dbReference>
<dbReference type="InterPro" id="IPR050856">
    <property type="entry name" value="Biotin_carboxylase_complex"/>
</dbReference>
<dbReference type="PANTHER" id="PTHR18866:SF33">
    <property type="entry name" value="METHYLCROTONOYL-COA CARBOXYLASE SUBUNIT ALPHA, MITOCHONDRIAL-RELATED"/>
    <property type="match status" value="1"/>
</dbReference>
<evidence type="ECO:0000256" key="14">
    <source>
        <dbReference type="PROSITE-ProRule" id="PRU00409"/>
    </source>
</evidence>